<evidence type="ECO:0000256" key="1">
    <source>
        <dbReference type="ARBA" id="ARBA00022801"/>
    </source>
</evidence>
<feature type="region of interest" description="Disordered" evidence="2">
    <location>
        <begin position="1"/>
        <end position="53"/>
    </location>
</feature>
<accession>A0A1W0X3P5</accession>
<feature type="domain" description="Chitin-binding type-3" evidence="3">
    <location>
        <begin position="103"/>
        <end position="150"/>
    </location>
</feature>
<evidence type="ECO:0000259" key="3">
    <source>
        <dbReference type="SMART" id="SM00495"/>
    </source>
</evidence>
<dbReference type="GO" id="GO:0030246">
    <property type="term" value="F:carbohydrate binding"/>
    <property type="evidence" value="ECO:0007669"/>
    <property type="project" value="InterPro"/>
</dbReference>
<evidence type="ECO:0000313" key="4">
    <source>
        <dbReference type="EMBL" id="OQV22119.1"/>
    </source>
</evidence>
<feature type="compositionally biased region" description="Basic and acidic residues" evidence="2">
    <location>
        <begin position="1"/>
        <end position="10"/>
    </location>
</feature>
<feature type="domain" description="Chitin-binding type-3" evidence="3">
    <location>
        <begin position="50"/>
        <end position="97"/>
    </location>
</feature>
<evidence type="ECO:0000256" key="2">
    <source>
        <dbReference type="SAM" id="MobiDB-lite"/>
    </source>
</evidence>
<dbReference type="AlphaFoldDB" id="A0A1W0X3P5"/>
<dbReference type="InterPro" id="IPR003610">
    <property type="entry name" value="CBM5/12"/>
</dbReference>
<comment type="caution">
    <text evidence="4">The sequence shown here is derived from an EMBL/GenBank/DDBJ whole genome shotgun (WGS) entry which is preliminary data.</text>
</comment>
<keyword evidence="1" id="KW-0378">Hydrolase</keyword>
<dbReference type="GO" id="GO:0004553">
    <property type="term" value="F:hydrolase activity, hydrolyzing O-glycosyl compounds"/>
    <property type="evidence" value="ECO:0007669"/>
    <property type="project" value="InterPro"/>
</dbReference>
<reference evidence="5" key="1">
    <citation type="submission" date="2017-01" db="EMBL/GenBank/DDBJ databases">
        <title>Comparative genomics of anhydrobiosis in the tardigrade Hypsibius dujardini.</title>
        <authorList>
            <person name="Yoshida Y."/>
            <person name="Koutsovoulos G."/>
            <person name="Laetsch D."/>
            <person name="Stevens L."/>
            <person name="Kumar S."/>
            <person name="Horikawa D."/>
            <person name="Ishino K."/>
            <person name="Komine S."/>
            <person name="Tomita M."/>
            <person name="Blaxter M."/>
            <person name="Arakawa K."/>
        </authorList>
    </citation>
    <scope>NUCLEOTIDE SEQUENCE [LARGE SCALE GENOMIC DNA]</scope>
    <source>
        <strain evidence="5">Z151</strain>
    </source>
</reference>
<sequence length="151" mass="15966">MDKEGQEHALDGGTTADNTTTDGGGEIPVDDEQAGNATGTPEAAAQVSAGGEWTKGATYSVGDVVTYFGASYQCRQGHRVDAADWTPPNTPSLWLPVAGSVAPPPWAQGKTYAVDERCSYDGQNYTCRQGHTAHAANWTPPNTLDLWLPDQ</sequence>
<dbReference type="OrthoDB" id="10059428at2759"/>
<dbReference type="SMART" id="SM00495">
    <property type="entry name" value="ChtBD3"/>
    <property type="match status" value="2"/>
</dbReference>
<dbReference type="InterPro" id="IPR036573">
    <property type="entry name" value="CBM_sf_5/12"/>
</dbReference>
<proteinExistence type="predicted"/>
<protein>
    <recommendedName>
        <fullName evidence="3">Chitin-binding type-3 domain-containing protein</fullName>
    </recommendedName>
</protein>
<keyword evidence="5" id="KW-1185">Reference proteome</keyword>
<dbReference type="Proteomes" id="UP000192578">
    <property type="component" value="Unassembled WGS sequence"/>
</dbReference>
<dbReference type="CDD" id="cd12214">
    <property type="entry name" value="ChiA1_BD"/>
    <property type="match status" value="2"/>
</dbReference>
<dbReference type="EMBL" id="MTYJ01000019">
    <property type="protein sequence ID" value="OQV22119.1"/>
    <property type="molecule type" value="Genomic_DNA"/>
</dbReference>
<dbReference type="GO" id="GO:0005576">
    <property type="term" value="C:extracellular region"/>
    <property type="evidence" value="ECO:0007669"/>
    <property type="project" value="InterPro"/>
</dbReference>
<feature type="compositionally biased region" description="Low complexity" evidence="2">
    <location>
        <begin position="11"/>
        <end position="21"/>
    </location>
</feature>
<dbReference type="Pfam" id="PF02839">
    <property type="entry name" value="CBM_5_12"/>
    <property type="match status" value="2"/>
</dbReference>
<dbReference type="SUPFAM" id="SSF51055">
    <property type="entry name" value="Carbohydrate binding domain"/>
    <property type="match status" value="2"/>
</dbReference>
<evidence type="ECO:0000313" key="5">
    <source>
        <dbReference type="Proteomes" id="UP000192578"/>
    </source>
</evidence>
<name>A0A1W0X3P5_HYPEX</name>
<organism evidence="4 5">
    <name type="scientific">Hypsibius exemplaris</name>
    <name type="common">Freshwater tardigrade</name>
    <dbReference type="NCBI Taxonomy" id="2072580"/>
    <lineage>
        <taxon>Eukaryota</taxon>
        <taxon>Metazoa</taxon>
        <taxon>Ecdysozoa</taxon>
        <taxon>Tardigrada</taxon>
        <taxon>Eutardigrada</taxon>
        <taxon>Parachela</taxon>
        <taxon>Hypsibioidea</taxon>
        <taxon>Hypsibiidae</taxon>
        <taxon>Hypsibius</taxon>
    </lineage>
</organism>
<dbReference type="GO" id="GO:0005975">
    <property type="term" value="P:carbohydrate metabolic process"/>
    <property type="evidence" value="ECO:0007669"/>
    <property type="project" value="InterPro"/>
</dbReference>
<gene>
    <name evidence="4" type="ORF">BV898_03965</name>
</gene>
<dbReference type="Gene3D" id="2.10.10.20">
    <property type="entry name" value="Carbohydrate-binding module superfamily 5/12"/>
    <property type="match status" value="2"/>
</dbReference>